<sequence length="321" mass="34995">MSVRAFLGDAALKAATLDRVRIRWEARQIMPLIYMKWSPDRGFASLTGTIGETGDPEAFTGRTGIPLELALLCETLINAGISFVDDPEAPFGTTLSGDDRILAFGIEWLEALDVAHELSSVVSRFLPVFLSGMMSDDIPLVQHVSPEVRAAADDIVALWTRELQGEAVSRQEWRAVRAGALCASEASSEPAAYPFAELVESLPWSISGFAPEFPAICHSFLHGLLQALAAELLSPQDRAIWAKAANGARTLARARGEQRFAGASDEAILSHLPDVERAMFENSQPAVMSRMSAAKNSARRLMTRMLRQQMDQILGLLRSDS</sequence>
<dbReference type="AlphaFoldDB" id="A0A7W7A8N5"/>
<evidence type="ECO:0000313" key="1">
    <source>
        <dbReference type="EMBL" id="MBB4611924.1"/>
    </source>
</evidence>
<evidence type="ECO:0000313" key="2">
    <source>
        <dbReference type="Proteomes" id="UP000538566"/>
    </source>
</evidence>
<dbReference type="RefSeq" id="WP_144902592.1">
    <property type="nucleotide sequence ID" value="NZ_JACHOA010000001.1"/>
</dbReference>
<protein>
    <submittedName>
        <fullName evidence="1">Uncharacterized protein</fullName>
    </submittedName>
</protein>
<accession>A0A7W7A8N5</accession>
<organism evidence="1 2">
    <name type="scientific">Novosphingobium taihuense</name>
    <dbReference type="NCBI Taxonomy" id="260085"/>
    <lineage>
        <taxon>Bacteria</taxon>
        <taxon>Pseudomonadati</taxon>
        <taxon>Pseudomonadota</taxon>
        <taxon>Alphaproteobacteria</taxon>
        <taxon>Sphingomonadales</taxon>
        <taxon>Sphingomonadaceae</taxon>
        <taxon>Novosphingobium</taxon>
    </lineage>
</organism>
<reference evidence="1 2" key="1">
    <citation type="submission" date="2020-08" db="EMBL/GenBank/DDBJ databases">
        <title>Genomic Encyclopedia of Type Strains, Phase IV (KMG-IV): sequencing the most valuable type-strain genomes for metagenomic binning, comparative biology and taxonomic classification.</title>
        <authorList>
            <person name="Goeker M."/>
        </authorList>
    </citation>
    <scope>NUCLEOTIDE SEQUENCE [LARGE SCALE GENOMIC DNA]</scope>
    <source>
        <strain evidence="1 2">DSM 17507</strain>
    </source>
</reference>
<dbReference type="Proteomes" id="UP000538566">
    <property type="component" value="Unassembled WGS sequence"/>
</dbReference>
<gene>
    <name evidence="1" type="ORF">GGR37_000170</name>
</gene>
<keyword evidence="2" id="KW-1185">Reference proteome</keyword>
<proteinExistence type="predicted"/>
<dbReference type="EMBL" id="JACHOA010000001">
    <property type="protein sequence ID" value="MBB4611924.1"/>
    <property type="molecule type" value="Genomic_DNA"/>
</dbReference>
<dbReference type="OrthoDB" id="7593609at2"/>
<name>A0A7W7A8N5_9SPHN</name>
<comment type="caution">
    <text evidence="1">The sequence shown here is derived from an EMBL/GenBank/DDBJ whole genome shotgun (WGS) entry which is preliminary data.</text>
</comment>